<dbReference type="GO" id="GO:0010945">
    <property type="term" value="F:coenzyme A diphosphatase activity"/>
    <property type="evidence" value="ECO:0007669"/>
    <property type="project" value="InterPro"/>
</dbReference>
<evidence type="ECO:0000313" key="2">
    <source>
        <dbReference type="Proteomes" id="UP000094065"/>
    </source>
</evidence>
<sequence>MSFSLRGRGTCGHLHMILPCLVANMNREMWIKRAQLDEKHLKKSASPSTKKGSESFACSIRSSLAMRSSLPREHAIVFRTVQSLTFCSVVFVITDRALTPLLNPDEVSRLFSMPLASFLHTRPSQIPSFAYSISPRLATLPPGAIDSIPPPPPIHYAEDEGTVGGKEGRYYGWRDVKWGAGLVRMHRFLTGRESEGVKPVYGLTAAILIRAASVGYGVDPEFAVYAPGQSSMDDRIEYEIQHGNGALRRAIESEGLSMDWIISAKL</sequence>
<dbReference type="PANTHER" id="PTHR12992:SF45">
    <property type="entry name" value="NUDIX HYDROLASE DOMAIN-CONTAINING PROTEIN"/>
    <property type="match status" value="1"/>
</dbReference>
<dbReference type="Proteomes" id="UP000094065">
    <property type="component" value="Unassembled WGS sequence"/>
</dbReference>
<dbReference type="RefSeq" id="XP_018994408.1">
    <property type="nucleotide sequence ID" value="XM_019137382.1"/>
</dbReference>
<dbReference type="PANTHER" id="PTHR12992">
    <property type="entry name" value="NUDIX HYDROLASE"/>
    <property type="match status" value="1"/>
</dbReference>
<dbReference type="GeneID" id="30154824"/>
<dbReference type="InterPro" id="IPR045121">
    <property type="entry name" value="CoAse"/>
</dbReference>
<evidence type="ECO:0000313" key="1">
    <source>
        <dbReference type="EMBL" id="ODN79561.1"/>
    </source>
</evidence>
<protein>
    <submittedName>
        <fullName evidence="1">Uncharacterized protein</fullName>
    </submittedName>
</protein>
<dbReference type="OrthoDB" id="10260614at2759"/>
<dbReference type="Gene3D" id="3.90.79.10">
    <property type="entry name" value="Nucleoside Triphosphate Pyrophosphohydrolase"/>
    <property type="match status" value="1"/>
</dbReference>
<comment type="caution">
    <text evidence="1">The sequence shown here is derived from an EMBL/GenBank/DDBJ whole genome shotgun (WGS) entry which is preliminary data.</text>
</comment>
<proteinExistence type="predicted"/>
<dbReference type="EMBL" id="AWGJ01000005">
    <property type="protein sequence ID" value="ODN79561.1"/>
    <property type="molecule type" value="Genomic_DNA"/>
</dbReference>
<gene>
    <name evidence="1" type="ORF">L202_03515</name>
</gene>
<accession>A0A1E3HVH9</accession>
<dbReference type="GO" id="GO:0015938">
    <property type="term" value="P:coenzyme A catabolic process"/>
    <property type="evidence" value="ECO:0007669"/>
    <property type="project" value="TreeGrafter"/>
</dbReference>
<organism evidence="1 2">
    <name type="scientific">Cryptococcus amylolentus CBS 6039</name>
    <dbReference type="NCBI Taxonomy" id="1295533"/>
    <lineage>
        <taxon>Eukaryota</taxon>
        <taxon>Fungi</taxon>
        <taxon>Dikarya</taxon>
        <taxon>Basidiomycota</taxon>
        <taxon>Agaricomycotina</taxon>
        <taxon>Tremellomycetes</taxon>
        <taxon>Tremellales</taxon>
        <taxon>Cryptococcaceae</taxon>
        <taxon>Cryptococcus</taxon>
    </lineage>
</organism>
<name>A0A1E3HVH9_9TREE</name>
<dbReference type="STRING" id="1295533.A0A1E3HVH9"/>
<reference evidence="1 2" key="1">
    <citation type="submission" date="2016-06" db="EMBL/GenBank/DDBJ databases">
        <title>Evolution of pathogenesis and genome organization in the Tremellales.</title>
        <authorList>
            <person name="Cuomo C."/>
            <person name="Litvintseva A."/>
            <person name="Heitman J."/>
            <person name="Chen Y."/>
            <person name="Sun S."/>
            <person name="Springer D."/>
            <person name="Dromer F."/>
            <person name="Young S."/>
            <person name="Zeng Q."/>
            <person name="Chapman S."/>
            <person name="Gujja S."/>
            <person name="Saif S."/>
            <person name="Birren B."/>
        </authorList>
    </citation>
    <scope>NUCLEOTIDE SEQUENCE [LARGE SCALE GENOMIC DNA]</scope>
    <source>
        <strain evidence="1 2">CBS 6039</strain>
    </source>
</reference>
<dbReference type="AlphaFoldDB" id="A0A1E3HVH9"/>
<keyword evidence="2" id="KW-1185">Reference proteome</keyword>